<dbReference type="RefSeq" id="XP_035498007.1">
    <property type="nucleotide sequence ID" value="XM_035642114.2"/>
</dbReference>
<dbReference type="GO" id="GO:0044331">
    <property type="term" value="P:cell-cell adhesion mediated by cadherin"/>
    <property type="evidence" value="ECO:0007669"/>
    <property type="project" value="TreeGrafter"/>
</dbReference>
<name>A0A8D3BLX0_SCOMX</name>
<keyword evidence="7" id="KW-1133">Transmembrane helix</keyword>
<feature type="compositionally biased region" description="Polar residues" evidence="6">
    <location>
        <begin position="550"/>
        <end position="570"/>
    </location>
</feature>
<feature type="domain" description="Cadherin" evidence="9">
    <location>
        <begin position="124"/>
        <end position="230"/>
    </location>
</feature>
<dbReference type="AlphaFoldDB" id="A0A8D3BLX0"/>
<dbReference type="GO" id="GO:0045296">
    <property type="term" value="F:cadherin binding"/>
    <property type="evidence" value="ECO:0007669"/>
    <property type="project" value="TreeGrafter"/>
</dbReference>
<feature type="signal peptide" evidence="8">
    <location>
        <begin position="1"/>
        <end position="27"/>
    </location>
</feature>
<dbReference type="OrthoDB" id="8958491at2759"/>
<evidence type="ECO:0000256" key="4">
    <source>
        <dbReference type="ARBA" id="ARBA00023136"/>
    </source>
</evidence>
<dbReference type="GO" id="GO:0007043">
    <property type="term" value="P:cell-cell junction assembly"/>
    <property type="evidence" value="ECO:0007669"/>
    <property type="project" value="TreeGrafter"/>
</dbReference>
<sequence length="814" mass="88369">MDGVQPHSAVRTSFIFLLLILLQTSSGLICSAPMSVEFEENNKVDDVVATITVQPKVTLVLDPNLADLFNIRGNQLVAARVFDFETGKTYTARMTCNDTATGSQLKLTIVVVLTNVNDNPPVFGQKLYHLDVTELSPVGTTVGRYAATDPDKPDQLFYTLTSESNNFRLESATNPDLVIARTLDYDNVKNIKLVLSAQDTPLSASNGISFTATTTIMVTVLDRDNRPPWFQPCTRQEIGVTVVCQSAGYTGEVVLNEPEPGVLPLEPGPLYAIDGDSGINEQLTYSFLSGNDERLFEINAASGNISMLKPAKTMDTINLEVLAIQKLNSHQFATTTVTIRVKVKSLHPPQFQKSQYRGVITSMGTRAMDGDKPLYIHATDQDFNELPNPHIVYSINGSRDFSIINGYIFMDKDLPPDTLTLRVVATDTSNGDSDTAQLMLQVKSGLTTTSLPLSTTNIMATTPIGESSTTDSKTTDYIVSTTNPIVTTESSISTTIPSTTDTKTTEGIVSTTTKPNVSTDSSISTTTRSTTDSIISTTHSIMSTAPEGSDPTTNASVTSEASNSTASTDHPPTVIIPSGDYWPTDMAALGATLGVLLFVSLVVIGVLIYLMRKGKADWKKIYEVSVFRSALGRGSGGLKEGIQYVNEAFQNDEDGGSMGSSGPEGGMPRKEMEDFPLKQAIMRSSMPLHVLLPDDTNLPDSEKADSEKEVKPILTKERRLEEGYKAVWFKEDIDPNAKEEVVIIPHSREDDSYEEDEVQSSSNREEDKDEDEDEPANKIPGVSFDDADLDSGLGVKMGDPPEDSDDDEVLTSDL</sequence>
<evidence type="ECO:0000259" key="9">
    <source>
        <dbReference type="PROSITE" id="PS50268"/>
    </source>
</evidence>
<feature type="region of interest" description="Disordered" evidence="6">
    <location>
        <begin position="738"/>
        <end position="814"/>
    </location>
</feature>
<keyword evidence="8" id="KW-0732">Signal</keyword>
<feature type="compositionally biased region" description="Gly residues" evidence="6">
    <location>
        <begin position="656"/>
        <end position="665"/>
    </location>
</feature>
<feature type="transmembrane region" description="Helical" evidence="7">
    <location>
        <begin position="586"/>
        <end position="610"/>
    </location>
</feature>
<organism evidence="10 11">
    <name type="scientific">Scophthalmus maximus</name>
    <name type="common">Turbot</name>
    <name type="synonym">Psetta maxima</name>
    <dbReference type="NCBI Taxonomy" id="52904"/>
    <lineage>
        <taxon>Eukaryota</taxon>
        <taxon>Metazoa</taxon>
        <taxon>Chordata</taxon>
        <taxon>Craniata</taxon>
        <taxon>Vertebrata</taxon>
        <taxon>Euteleostomi</taxon>
        <taxon>Actinopterygii</taxon>
        <taxon>Neopterygii</taxon>
        <taxon>Teleostei</taxon>
        <taxon>Neoteleostei</taxon>
        <taxon>Acanthomorphata</taxon>
        <taxon>Carangaria</taxon>
        <taxon>Pleuronectiformes</taxon>
        <taxon>Pleuronectoidei</taxon>
        <taxon>Scophthalmidae</taxon>
        <taxon>Scophthalmus</taxon>
    </lineage>
</organism>
<evidence type="ECO:0000313" key="11">
    <source>
        <dbReference type="Proteomes" id="UP000694558"/>
    </source>
</evidence>
<feature type="compositionally biased region" description="Low complexity" evidence="6">
    <location>
        <begin position="518"/>
        <end position="544"/>
    </location>
</feature>
<feature type="compositionally biased region" description="Low complexity" evidence="6">
    <location>
        <begin position="490"/>
        <end position="502"/>
    </location>
</feature>
<keyword evidence="2" id="KW-0677">Repeat</keyword>
<evidence type="ECO:0000256" key="7">
    <source>
        <dbReference type="SAM" id="Phobius"/>
    </source>
</evidence>
<keyword evidence="4 7" id="KW-0472">Membrane</keyword>
<dbReference type="GO" id="GO:0016342">
    <property type="term" value="C:catenin complex"/>
    <property type="evidence" value="ECO:0007669"/>
    <property type="project" value="TreeGrafter"/>
</dbReference>
<feature type="domain" description="Cadherin" evidence="9">
    <location>
        <begin position="245"/>
        <end position="351"/>
    </location>
</feature>
<dbReference type="GO" id="GO:0016477">
    <property type="term" value="P:cell migration"/>
    <property type="evidence" value="ECO:0007669"/>
    <property type="project" value="TreeGrafter"/>
</dbReference>
<dbReference type="Pfam" id="PF00028">
    <property type="entry name" value="Cadherin"/>
    <property type="match status" value="2"/>
</dbReference>
<dbReference type="Ensembl" id="ENSSMAT00000073946.1">
    <property type="protein sequence ID" value="ENSSMAP00000036028.1"/>
    <property type="gene ID" value="ENSSMAG00000001551.2"/>
</dbReference>
<feature type="chain" id="PRO_5034051959" description="Cadherin domain-containing protein" evidence="8">
    <location>
        <begin position="28"/>
        <end position="814"/>
    </location>
</feature>
<evidence type="ECO:0000256" key="1">
    <source>
        <dbReference type="ARBA" id="ARBA00004370"/>
    </source>
</evidence>
<accession>A0A8D3BLX0</accession>
<dbReference type="GO" id="GO:0005912">
    <property type="term" value="C:adherens junction"/>
    <property type="evidence" value="ECO:0007669"/>
    <property type="project" value="TreeGrafter"/>
</dbReference>
<dbReference type="InterPro" id="IPR039808">
    <property type="entry name" value="Cadherin"/>
</dbReference>
<reference evidence="10" key="2">
    <citation type="submission" date="2025-08" db="UniProtKB">
        <authorList>
            <consortium name="Ensembl"/>
        </authorList>
    </citation>
    <scope>IDENTIFICATION</scope>
</reference>
<feature type="compositionally biased region" description="Acidic residues" evidence="6">
    <location>
        <begin position="800"/>
        <end position="814"/>
    </location>
</feature>
<dbReference type="PROSITE" id="PS50268">
    <property type="entry name" value="CADHERIN_2"/>
    <property type="match status" value="3"/>
</dbReference>
<dbReference type="InterPro" id="IPR002126">
    <property type="entry name" value="Cadherin-like_dom"/>
</dbReference>
<keyword evidence="7" id="KW-0812">Transmembrane</keyword>
<gene>
    <name evidence="10" type="primary">cdhr5b</name>
</gene>
<evidence type="ECO:0000256" key="2">
    <source>
        <dbReference type="ARBA" id="ARBA00022737"/>
    </source>
</evidence>
<feature type="compositionally biased region" description="Basic and acidic residues" evidence="6">
    <location>
        <begin position="700"/>
        <end position="710"/>
    </location>
</feature>
<evidence type="ECO:0000256" key="5">
    <source>
        <dbReference type="PROSITE-ProRule" id="PRU00043"/>
    </source>
</evidence>
<dbReference type="CDD" id="cd11304">
    <property type="entry name" value="Cadherin_repeat"/>
    <property type="match status" value="2"/>
</dbReference>
<dbReference type="GeneID" id="118315107"/>
<dbReference type="GO" id="GO:0034332">
    <property type="term" value="P:adherens junction organization"/>
    <property type="evidence" value="ECO:0007669"/>
    <property type="project" value="TreeGrafter"/>
</dbReference>
<evidence type="ECO:0000313" key="10">
    <source>
        <dbReference type="Ensembl" id="ENSSMAP00000036028.1"/>
    </source>
</evidence>
<dbReference type="GO" id="GO:0007156">
    <property type="term" value="P:homophilic cell adhesion via plasma membrane adhesion molecules"/>
    <property type="evidence" value="ECO:0007669"/>
    <property type="project" value="InterPro"/>
</dbReference>
<dbReference type="GeneTree" id="ENSGT00940000162463"/>
<evidence type="ECO:0000256" key="6">
    <source>
        <dbReference type="SAM" id="MobiDB-lite"/>
    </source>
</evidence>
<dbReference type="GO" id="GO:0008013">
    <property type="term" value="F:beta-catenin binding"/>
    <property type="evidence" value="ECO:0007669"/>
    <property type="project" value="TreeGrafter"/>
</dbReference>
<reference evidence="10" key="1">
    <citation type="submission" date="2023-05" db="EMBL/GenBank/DDBJ databases">
        <title>High-quality long-read genome of Scophthalmus maximus.</title>
        <authorList>
            <person name="Lien S."/>
            <person name="Martinez P."/>
        </authorList>
    </citation>
    <scope>NUCLEOTIDE SEQUENCE [LARGE SCALE GENOMIC DNA]</scope>
</reference>
<dbReference type="GO" id="GO:0000902">
    <property type="term" value="P:cell morphogenesis"/>
    <property type="evidence" value="ECO:0007669"/>
    <property type="project" value="TreeGrafter"/>
</dbReference>
<comment type="subcellular location">
    <subcellularLocation>
        <location evidence="1">Membrane</location>
    </subcellularLocation>
</comment>
<feature type="region of interest" description="Disordered" evidence="6">
    <location>
        <begin position="691"/>
        <end position="710"/>
    </location>
</feature>
<dbReference type="Gene3D" id="2.60.40.60">
    <property type="entry name" value="Cadherins"/>
    <property type="match status" value="4"/>
</dbReference>
<dbReference type="GO" id="GO:0005509">
    <property type="term" value="F:calcium ion binding"/>
    <property type="evidence" value="ECO:0007669"/>
    <property type="project" value="UniProtKB-UniRule"/>
</dbReference>
<feature type="domain" description="Cadherin" evidence="9">
    <location>
        <begin position="62"/>
        <end position="123"/>
    </location>
</feature>
<proteinExistence type="predicted"/>
<dbReference type="PANTHER" id="PTHR24027:SF414">
    <property type="entry name" value="CADHERIN-RELATED FAMILY MEMBER 5 ISOFORM X1"/>
    <property type="match status" value="1"/>
</dbReference>
<feature type="region of interest" description="Disordered" evidence="6">
    <location>
        <begin position="650"/>
        <end position="671"/>
    </location>
</feature>
<dbReference type="SUPFAM" id="SSF49313">
    <property type="entry name" value="Cadherin-like"/>
    <property type="match status" value="4"/>
</dbReference>
<dbReference type="SMART" id="SM00112">
    <property type="entry name" value="CA"/>
    <property type="match status" value="3"/>
</dbReference>
<dbReference type="Proteomes" id="UP000694558">
    <property type="component" value="Chromosome 10"/>
</dbReference>
<evidence type="ECO:0000256" key="3">
    <source>
        <dbReference type="ARBA" id="ARBA00022837"/>
    </source>
</evidence>
<feature type="region of interest" description="Disordered" evidence="6">
    <location>
        <begin position="490"/>
        <end position="574"/>
    </location>
</feature>
<dbReference type="PRINTS" id="PR00205">
    <property type="entry name" value="CADHERIN"/>
</dbReference>
<keyword evidence="3 5" id="KW-0106">Calcium</keyword>
<feature type="compositionally biased region" description="Basic and acidic residues" evidence="6">
    <location>
        <begin position="738"/>
        <end position="750"/>
    </location>
</feature>
<evidence type="ECO:0000256" key="8">
    <source>
        <dbReference type="SAM" id="SignalP"/>
    </source>
</evidence>
<dbReference type="GO" id="GO:0016339">
    <property type="term" value="P:calcium-dependent cell-cell adhesion via plasma membrane cell adhesion molecules"/>
    <property type="evidence" value="ECO:0007669"/>
    <property type="project" value="TreeGrafter"/>
</dbReference>
<dbReference type="PANTHER" id="PTHR24027">
    <property type="entry name" value="CADHERIN-23"/>
    <property type="match status" value="1"/>
</dbReference>
<dbReference type="CTD" id="101886483"/>
<dbReference type="InterPro" id="IPR015919">
    <property type="entry name" value="Cadherin-like_sf"/>
</dbReference>
<dbReference type="KEGG" id="smau:118315107"/>
<feature type="compositionally biased region" description="Polar residues" evidence="6">
    <location>
        <begin position="507"/>
        <end position="517"/>
    </location>
</feature>
<protein>
    <recommendedName>
        <fullName evidence="9">Cadherin domain-containing protein</fullName>
    </recommendedName>
</protein>